<keyword evidence="1" id="KW-0812">Transmembrane</keyword>
<dbReference type="GO" id="GO:0016787">
    <property type="term" value="F:hydrolase activity"/>
    <property type="evidence" value="ECO:0007669"/>
    <property type="project" value="UniProtKB-KW"/>
</dbReference>
<dbReference type="Pfam" id="PF06259">
    <property type="entry name" value="Abhydrolase_8"/>
    <property type="match status" value="1"/>
</dbReference>
<keyword evidence="1" id="KW-0472">Membrane</keyword>
<dbReference type="InterPro" id="IPR029058">
    <property type="entry name" value="AB_hydrolase_fold"/>
</dbReference>
<sequence>MLRVRPLCLNYPTGNVICLTRCTVGITILLGCSVVTSFDSSPQLSVWRALLALAVVFVMLATTGWTAVRHHKDTASPLAVSLSAWERGHIGGRDLPDASAPSGKLAHFFASLNAQQRTRLATRYPLAVGNMNGAPVELRYRANHIALDQARKTERQRMHDNRLSPLGQQEAERRMKRFGVMMHPGRQVLSFDPMGSGRIAEVFGDLDRASRVSVVVPGVDTNLLTFERTNRKYSAPVGMAKALYRAEHSASPRARTAVIAWADYTAPVGLGVDAATSMRADDGAIRLNSLVRGLPGHSPVALYCHSYGSVVCGVAARQLPSRVSDIAVAGSPGMRADTAAQLGTGARIWATRDGDDWIQDVPNMEVGGLGHGADPVSRDFGARVLSARGAIGHTGYFEPGTESLSNFADIGTGSYRSVQCASGDDTCRKEFSGTTVA</sequence>
<gene>
    <name evidence="3" type="ORF">GCM10010449_28200</name>
</gene>
<dbReference type="Gene3D" id="3.40.50.1820">
    <property type="entry name" value="alpha/beta hydrolase"/>
    <property type="match status" value="1"/>
</dbReference>
<dbReference type="PROSITE" id="PS51257">
    <property type="entry name" value="PROKAR_LIPOPROTEIN"/>
    <property type="match status" value="1"/>
</dbReference>
<evidence type="ECO:0000313" key="3">
    <source>
        <dbReference type="EMBL" id="GAA3103473.1"/>
    </source>
</evidence>
<evidence type="ECO:0000256" key="1">
    <source>
        <dbReference type="SAM" id="Phobius"/>
    </source>
</evidence>
<reference evidence="4" key="1">
    <citation type="journal article" date="2019" name="Int. J. Syst. Evol. Microbiol.">
        <title>The Global Catalogue of Microorganisms (GCM) 10K type strain sequencing project: providing services to taxonomists for standard genome sequencing and annotation.</title>
        <authorList>
            <consortium name="The Broad Institute Genomics Platform"/>
            <consortium name="The Broad Institute Genome Sequencing Center for Infectious Disease"/>
            <person name="Wu L."/>
            <person name="Ma J."/>
        </authorList>
    </citation>
    <scope>NUCLEOTIDE SEQUENCE [LARGE SCALE GENOMIC DNA]</scope>
    <source>
        <strain evidence="4">JCM 9092</strain>
    </source>
</reference>
<accession>A0ABP6MEX7</accession>
<evidence type="ECO:0000259" key="2">
    <source>
        <dbReference type="Pfam" id="PF06259"/>
    </source>
</evidence>
<dbReference type="EMBL" id="BAAAUG010000041">
    <property type="protein sequence ID" value="GAA3103473.1"/>
    <property type="molecule type" value="Genomic_DNA"/>
</dbReference>
<proteinExistence type="predicted"/>
<keyword evidence="3" id="KW-0378">Hydrolase</keyword>
<feature type="transmembrane region" description="Helical" evidence="1">
    <location>
        <begin position="46"/>
        <end position="68"/>
    </location>
</feature>
<evidence type="ECO:0000313" key="4">
    <source>
        <dbReference type="Proteomes" id="UP001501637"/>
    </source>
</evidence>
<dbReference type="SUPFAM" id="SSF53474">
    <property type="entry name" value="alpha/beta-Hydrolases"/>
    <property type="match status" value="1"/>
</dbReference>
<keyword evidence="4" id="KW-1185">Reference proteome</keyword>
<comment type="caution">
    <text evidence="3">The sequence shown here is derived from an EMBL/GenBank/DDBJ whole genome shotgun (WGS) entry which is preliminary data.</text>
</comment>
<protein>
    <submittedName>
        <fullName evidence="3">Alpha/beta hydrolase family protein</fullName>
    </submittedName>
</protein>
<name>A0ABP6MEX7_9ACTN</name>
<dbReference type="InterPro" id="IPR010427">
    <property type="entry name" value="DUF1023"/>
</dbReference>
<keyword evidence="1" id="KW-1133">Transmembrane helix</keyword>
<organism evidence="3 4">
    <name type="scientific">Streptomyces rectiviolaceus</name>
    <dbReference type="NCBI Taxonomy" id="332591"/>
    <lineage>
        <taxon>Bacteria</taxon>
        <taxon>Bacillati</taxon>
        <taxon>Actinomycetota</taxon>
        <taxon>Actinomycetes</taxon>
        <taxon>Kitasatosporales</taxon>
        <taxon>Streptomycetaceae</taxon>
        <taxon>Streptomyces</taxon>
    </lineage>
</organism>
<feature type="domain" description="DUF1023" evidence="2">
    <location>
        <begin position="192"/>
        <end position="365"/>
    </location>
</feature>
<dbReference type="Proteomes" id="UP001501637">
    <property type="component" value="Unassembled WGS sequence"/>
</dbReference>